<keyword evidence="2" id="KW-0812">Transmembrane</keyword>
<dbReference type="Proteomes" id="UP000536685">
    <property type="component" value="Unassembled WGS sequence"/>
</dbReference>
<feature type="compositionally biased region" description="Low complexity" evidence="1">
    <location>
        <begin position="219"/>
        <end position="235"/>
    </location>
</feature>
<evidence type="ECO:0000256" key="1">
    <source>
        <dbReference type="SAM" id="MobiDB-lite"/>
    </source>
</evidence>
<accession>A0A841AK34</accession>
<keyword evidence="2" id="KW-1133">Transmembrane helix</keyword>
<dbReference type="RefSeq" id="WP_184232697.1">
    <property type="nucleotide sequence ID" value="NZ_JACHMJ010000001.1"/>
</dbReference>
<reference evidence="3 4" key="1">
    <citation type="submission" date="2020-08" db="EMBL/GenBank/DDBJ databases">
        <title>Sequencing the genomes of 1000 actinobacteria strains.</title>
        <authorList>
            <person name="Klenk H.-P."/>
        </authorList>
    </citation>
    <scope>NUCLEOTIDE SEQUENCE [LARGE SCALE GENOMIC DNA]</scope>
    <source>
        <strain evidence="3 4">DSM 105784</strain>
    </source>
</reference>
<organism evidence="3 4">
    <name type="scientific">Conyzicola lurida</name>
    <dbReference type="NCBI Taxonomy" id="1172621"/>
    <lineage>
        <taxon>Bacteria</taxon>
        <taxon>Bacillati</taxon>
        <taxon>Actinomycetota</taxon>
        <taxon>Actinomycetes</taxon>
        <taxon>Micrococcales</taxon>
        <taxon>Microbacteriaceae</taxon>
        <taxon>Conyzicola</taxon>
    </lineage>
</organism>
<evidence type="ECO:0000313" key="3">
    <source>
        <dbReference type="EMBL" id="MBB5841809.1"/>
    </source>
</evidence>
<keyword evidence="2" id="KW-0472">Membrane</keyword>
<gene>
    <name evidence="3" type="ORF">HD599_000132</name>
</gene>
<feature type="compositionally biased region" description="Polar residues" evidence="1">
    <location>
        <begin position="236"/>
        <end position="245"/>
    </location>
</feature>
<evidence type="ECO:0000256" key="2">
    <source>
        <dbReference type="SAM" id="Phobius"/>
    </source>
</evidence>
<sequence>MSPRSAKEANLVLGASPRVNLLPPEVADRKRDASIRRSVVFGIIGAVLISAAGYGFASWKSIETSDKLAVAQEETTSLLAQQNEFAEVRNLAQQKATIDEALIVGASTEIDWKSYYEKIMASLPAGMVLDSFVADSKAPVEGIAAVTAPTQADRDATISFSMETPNFGDVDVWLKSLKTLPGYVDATASGIALDLNGFYVASVTLNISSGAYSNRYAAEAEAPAEGAATDETAPDGTTTEGEGTN</sequence>
<name>A0A841AK34_9MICO</name>
<dbReference type="AlphaFoldDB" id="A0A841AK34"/>
<dbReference type="EMBL" id="JACHMJ010000001">
    <property type="protein sequence ID" value="MBB5841809.1"/>
    <property type="molecule type" value="Genomic_DNA"/>
</dbReference>
<comment type="caution">
    <text evidence="3">The sequence shown here is derived from an EMBL/GenBank/DDBJ whole genome shotgun (WGS) entry which is preliminary data.</text>
</comment>
<feature type="transmembrane region" description="Helical" evidence="2">
    <location>
        <begin position="39"/>
        <end position="59"/>
    </location>
</feature>
<proteinExistence type="predicted"/>
<keyword evidence="4" id="KW-1185">Reference proteome</keyword>
<protein>
    <submittedName>
        <fullName evidence="3">Uncharacterized protein</fullName>
    </submittedName>
</protein>
<evidence type="ECO:0000313" key="4">
    <source>
        <dbReference type="Proteomes" id="UP000536685"/>
    </source>
</evidence>
<feature type="region of interest" description="Disordered" evidence="1">
    <location>
        <begin position="219"/>
        <end position="245"/>
    </location>
</feature>